<evidence type="ECO:0000256" key="7">
    <source>
        <dbReference type="ARBA" id="ARBA00044228"/>
    </source>
</evidence>
<comment type="subcellular location">
    <subcellularLocation>
        <location evidence="1">Cytoplasm</location>
        <location evidence="1">Cytosol</location>
    </subcellularLocation>
</comment>
<gene>
    <name evidence="11" type="primary">eif2b2</name>
    <name evidence="11" type="ORF">EVAR_88011_1</name>
</gene>
<dbReference type="GO" id="GO:0005085">
    <property type="term" value="F:guanyl-nucleotide exchange factor activity"/>
    <property type="evidence" value="ECO:0007669"/>
    <property type="project" value="TreeGrafter"/>
</dbReference>
<evidence type="ECO:0000256" key="4">
    <source>
        <dbReference type="ARBA" id="ARBA00022540"/>
    </source>
</evidence>
<organism evidence="11 12">
    <name type="scientific">Eumeta variegata</name>
    <name type="common">Bagworm moth</name>
    <name type="synonym">Eumeta japonica</name>
    <dbReference type="NCBI Taxonomy" id="151549"/>
    <lineage>
        <taxon>Eukaryota</taxon>
        <taxon>Metazoa</taxon>
        <taxon>Ecdysozoa</taxon>
        <taxon>Arthropoda</taxon>
        <taxon>Hexapoda</taxon>
        <taxon>Insecta</taxon>
        <taxon>Pterygota</taxon>
        <taxon>Neoptera</taxon>
        <taxon>Endopterygota</taxon>
        <taxon>Lepidoptera</taxon>
        <taxon>Glossata</taxon>
        <taxon>Ditrysia</taxon>
        <taxon>Tineoidea</taxon>
        <taxon>Psychidae</taxon>
        <taxon>Oiketicinae</taxon>
        <taxon>Eumeta</taxon>
    </lineage>
</organism>
<name>A0A4C1VC53_EUMVA</name>
<keyword evidence="5" id="KW-0648">Protein biosynthesis</keyword>
<keyword evidence="12" id="KW-1185">Reference proteome</keyword>
<dbReference type="InterPro" id="IPR000649">
    <property type="entry name" value="IF-2B-related"/>
</dbReference>
<evidence type="ECO:0000256" key="10">
    <source>
        <dbReference type="SAM" id="MobiDB-lite"/>
    </source>
</evidence>
<evidence type="ECO:0000256" key="9">
    <source>
        <dbReference type="RuleBase" id="RU003814"/>
    </source>
</evidence>
<dbReference type="PANTHER" id="PTHR45859:SF1">
    <property type="entry name" value="TRANSLATION INITIATION FACTOR EIF-2B SUBUNIT BETA"/>
    <property type="match status" value="1"/>
</dbReference>
<dbReference type="Gene3D" id="3.40.50.10470">
    <property type="entry name" value="Translation initiation factor eif-2b, domain 2"/>
    <property type="match status" value="1"/>
</dbReference>
<evidence type="ECO:0000313" key="11">
    <source>
        <dbReference type="EMBL" id="GBP36431.1"/>
    </source>
</evidence>
<evidence type="ECO:0000256" key="5">
    <source>
        <dbReference type="ARBA" id="ARBA00022917"/>
    </source>
</evidence>
<comment type="caution">
    <text evidence="11">The sequence shown here is derived from an EMBL/GenBank/DDBJ whole genome shotgun (WGS) entry which is preliminary data.</text>
</comment>
<dbReference type="InterPro" id="IPR051855">
    <property type="entry name" value="eIF2B_beta_subunit"/>
</dbReference>
<keyword evidence="3" id="KW-0963">Cytoplasm</keyword>
<dbReference type="Pfam" id="PF01008">
    <property type="entry name" value="IF-2B"/>
    <property type="match status" value="1"/>
</dbReference>
<evidence type="ECO:0000256" key="8">
    <source>
        <dbReference type="ARBA" id="ARBA00046432"/>
    </source>
</evidence>
<evidence type="ECO:0000313" key="12">
    <source>
        <dbReference type="Proteomes" id="UP000299102"/>
    </source>
</evidence>
<dbReference type="AlphaFoldDB" id="A0A4C1VC53"/>
<dbReference type="OrthoDB" id="269919at2759"/>
<evidence type="ECO:0000256" key="2">
    <source>
        <dbReference type="ARBA" id="ARBA00007251"/>
    </source>
</evidence>
<keyword evidence="4 11" id="KW-0396">Initiation factor</keyword>
<comment type="subunit">
    <text evidence="8">Component of the translation initiation factor 2B (eIF2B) complex which is a heterodecamer of two sets of five different subunits: alpha, beta, gamma, delta and epsilon. Subunits alpha, beta and delta comprise a regulatory subcomplex and subunits epsilon and gamma comprise a catalytic subcomplex. Within the complex, the hexameric regulatory complex resides at the center, with the two heterodimeric catalytic subcomplexes bound on opposite sides.</text>
</comment>
<feature type="region of interest" description="Disordered" evidence="10">
    <location>
        <begin position="118"/>
        <end position="147"/>
    </location>
</feature>
<dbReference type="STRING" id="151549.A0A4C1VC53"/>
<dbReference type="GO" id="GO:0005829">
    <property type="term" value="C:cytosol"/>
    <property type="evidence" value="ECO:0007669"/>
    <property type="project" value="UniProtKB-SubCell"/>
</dbReference>
<evidence type="ECO:0000256" key="3">
    <source>
        <dbReference type="ARBA" id="ARBA00022490"/>
    </source>
</evidence>
<sequence length="385" mass="41284">MSPLSGVQNVMELDEKYHTRIVQFVSKINTGKLEGSCSIALATLTFLEQIVNDTILPSTDDLKEEREQEDLVRKQVSSAVGVIREVGKRLRQALPGEHVVSNIVCRVLRILRDVARNKSEGSADGGDSLQRLVRGGTTPGDACDPNDHGGLRSLTLGYIDELRNELESSASAIEELSGEQIHAQELILTVGASRLVERFLKKAFTMRPFNLVVVGCGRPARTHAMAGRLSTAGIPVTVVGASHAAAVMARANKCVLGVRAVLAGGALLTIAGSHAVALAAEHHSVPLVALAPLYKLAPTYANGARAAHSLGPPHIALPYECDPGGEAYAYAPLYDHVPPDLVTLFVTNQFRFMGRGHSVCSSGAFSPSYIYRQLSELYDPSDYQL</sequence>
<dbReference type="InterPro" id="IPR042529">
    <property type="entry name" value="IF_2B-like_C"/>
</dbReference>
<dbReference type="EMBL" id="BGZK01000318">
    <property type="protein sequence ID" value="GBP36431.1"/>
    <property type="molecule type" value="Genomic_DNA"/>
</dbReference>
<dbReference type="GO" id="GO:0003743">
    <property type="term" value="F:translation initiation factor activity"/>
    <property type="evidence" value="ECO:0007669"/>
    <property type="project" value="UniProtKB-KW"/>
</dbReference>
<dbReference type="InterPro" id="IPR037171">
    <property type="entry name" value="NagB/RpiA_transferase-like"/>
</dbReference>
<evidence type="ECO:0000256" key="1">
    <source>
        <dbReference type="ARBA" id="ARBA00004514"/>
    </source>
</evidence>
<dbReference type="Proteomes" id="UP000299102">
    <property type="component" value="Unassembled WGS sequence"/>
</dbReference>
<dbReference type="GO" id="GO:0005851">
    <property type="term" value="C:eukaryotic translation initiation factor 2B complex"/>
    <property type="evidence" value="ECO:0007669"/>
    <property type="project" value="TreeGrafter"/>
</dbReference>
<proteinExistence type="inferred from homology"/>
<comment type="similarity">
    <text evidence="2 9">Belongs to the eIF-2B alpha/beta/delta subunits family.</text>
</comment>
<evidence type="ECO:0000256" key="6">
    <source>
        <dbReference type="ARBA" id="ARBA00044122"/>
    </source>
</evidence>
<protein>
    <recommendedName>
        <fullName evidence="6">Translation initiation factor eIF2B subunit beta</fullName>
    </recommendedName>
    <alternativeName>
        <fullName evidence="7">eIF2B GDP-GTP exchange factor subunit beta</fullName>
    </alternativeName>
</protein>
<accession>A0A4C1VC53</accession>
<dbReference type="SUPFAM" id="SSF100950">
    <property type="entry name" value="NagB/RpiA/CoA transferase-like"/>
    <property type="match status" value="1"/>
</dbReference>
<dbReference type="PANTHER" id="PTHR45859">
    <property type="entry name" value="TRANSLATION INITIATION FACTOR EIF-2B SUBUNIT BETA"/>
    <property type="match status" value="1"/>
</dbReference>
<reference evidence="11 12" key="1">
    <citation type="journal article" date="2019" name="Commun. Biol.">
        <title>The bagworm genome reveals a unique fibroin gene that provides high tensile strength.</title>
        <authorList>
            <person name="Kono N."/>
            <person name="Nakamura H."/>
            <person name="Ohtoshi R."/>
            <person name="Tomita M."/>
            <person name="Numata K."/>
            <person name="Arakawa K."/>
        </authorList>
    </citation>
    <scope>NUCLEOTIDE SEQUENCE [LARGE SCALE GENOMIC DNA]</scope>
</reference>